<dbReference type="OrthoDB" id="674604at2759"/>
<evidence type="ECO:0000259" key="2">
    <source>
        <dbReference type="Pfam" id="PF26640"/>
    </source>
</evidence>
<protein>
    <submittedName>
        <fullName evidence="3">Uncharacterized protein</fullName>
    </submittedName>
</protein>
<evidence type="ECO:0000313" key="4">
    <source>
        <dbReference type="Proteomes" id="UP000244855"/>
    </source>
</evidence>
<dbReference type="InterPro" id="IPR010730">
    <property type="entry name" value="HET"/>
</dbReference>
<feature type="domain" description="DUF8212" evidence="2">
    <location>
        <begin position="276"/>
        <end position="356"/>
    </location>
</feature>
<keyword evidence="4" id="KW-1185">Reference proteome</keyword>
<name>A0A2V1E7L9_9PLEO</name>
<dbReference type="EMBL" id="KZ805315">
    <property type="protein sequence ID" value="PVI05215.1"/>
    <property type="molecule type" value="Genomic_DNA"/>
</dbReference>
<dbReference type="Pfam" id="PF26640">
    <property type="entry name" value="DUF8212"/>
    <property type="match status" value="1"/>
</dbReference>
<dbReference type="PANTHER" id="PTHR10622">
    <property type="entry name" value="HET DOMAIN-CONTAINING PROTEIN"/>
    <property type="match status" value="1"/>
</dbReference>
<evidence type="ECO:0000259" key="1">
    <source>
        <dbReference type="Pfam" id="PF06985"/>
    </source>
</evidence>
<feature type="non-terminal residue" evidence="3">
    <location>
        <position position="402"/>
    </location>
</feature>
<accession>A0A2V1E7L9</accession>
<sequence>MRLIDVDTIELRTFGERNVPKYAILSHTWGPDEVTYQELSLITRMRSMSKNYNGQIIPPNSDGSASESAALMLTAMEMLLHGDRNIGALLPDLSEEALMRRQGYAKIVNSAKEAKRLGYEYIWCDTCCIDKSSSSELQESINTMYRWYEESAVCLVYLNDIEPLGSKFTMEEAKNAFARSRWRGWTLQELIAPRNVQFYFQDWTFMGDRNQFGEALSSATGIPTFVLENGDLNEVSLANRMSWGASRQTTRIEDTAYCLLGIFDIQMPLLYGEGEKAFIRLQEEILKTTDDYSLFAWQAFTQDDKRGSCHRGLLARSPQEFQNCETVERENTPSAFPITSTPIGLRVQLEFVPLTKDKNLSLAFIRCTNNMNQRLAIHLRRLDNTSNQYARVNPSSIFPIDD</sequence>
<gene>
    <name evidence="3" type="ORF">DM02DRAFT_502300</name>
</gene>
<feature type="domain" description="Heterokaryon incompatibility" evidence="1">
    <location>
        <begin position="112"/>
        <end position="173"/>
    </location>
</feature>
<dbReference type="AlphaFoldDB" id="A0A2V1E7L9"/>
<dbReference type="Proteomes" id="UP000244855">
    <property type="component" value="Unassembled WGS sequence"/>
</dbReference>
<reference evidence="3 4" key="1">
    <citation type="journal article" date="2018" name="Sci. Rep.">
        <title>Comparative genomics provides insights into the lifestyle and reveals functional heterogeneity of dark septate endophytic fungi.</title>
        <authorList>
            <person name="Knapp D.G."/>
            <person name="Nemeth J.B."/>
            <person name="Barry K."/>
            <person name="Hainaut M."/>
            <person name="Henrissat B."/>
            <person name="Johnson J."/>
            <person name="Kuo A."/>
            <person name="Lim J.H.P."/>
            <person name="Lipzen A."/>
            <person name="Nolan M."/>
            <person name="Ohm R.A."/>
            <person name="Tamas L."/>
            <person name="Grigoriev I.V."/>
            <person name="Spatafora J.W."/>
            <person name="Nagy L.G."/>
            <person name="Kovacs G.M."/>
        </authorList>
    </citation>
    <scope>NUCLEOTIDE SEQUENCE [LARGE SCALE GENOMIC DNA]</scope>
    <source>
        <strain evidence="3 4">DSE2036</strain>
    </source>
</reference>
<organism evidence="3 4">
    <name type="scientific">Periconia macrospinosa</name>
    <dbReference type="NCBI Taxonomy" id="97972"/>
    <lineage>
        <taxon>Eukaryota</taxon>
        <taxon>Fungi</taxon>
        <taxon>Dikarya</taxon>
        <taxon>Ascomycota</taxon>
        <taxon>Pezizomycotina</taxon>
        <taxon>Dothideomycetes</taxon>
        <taxon>Pleosporomycetidae</taxon>
        <taxon>Pleosporales</taxon>
        <taxon>Massarineae</taxon>
        <taxon>Periconiaceae</taxon>
        <taxon>Periconia</taxon>
    </lineage>
</organism>
<evidence type="ECO:0000313" key="3">
    <source>
        <dbReference type="EMBL" id="PVI05215.1"/>
    </source>
</evidence>
<dbReference type="InterPro" id="IPR058525">
    <property type="entry name" value="DUF8212"/>
</dbReference>
<dbReference type="STRING" id="97972.A0A2V1E7L9"/>
<dbReference type="Pfam" id="PF06985">
    <property type="entry name" value="HET"/>
    <property type="match status" value="1"/>
</dbReference>
<proteinExistence type="predicted"/>
<dbReference type="PANTHER" id="PTHR10622:SF12">
    <property type="entry name" value="HET DOMAIN-CONTAINING PROTEIN"/>
    <property type="match status" value="1"/>
</dbReference>